<comment type="similarity">
    <text evidence="2">Belongs to the G-protein coupled receptor 1 family.</text>
</comment>
<keyword evidence="3 10" id="KW-0812">Transmembrane</keyword>
<evidence type="ECO:0000256" key="7">
    <source>
        <dbReference type="ARBA" id="ARBA00023170"/>
    </source>
</evidence>
<dbReference type="InParanoid" id="A0A067R704"/>
<dbReference type="EMBL" id="KK852661">
    <property type="protein sequence ID" value="KDR19106.1"/>
    <property type="molecule type" value="Genomic_DNA"/>
</dbReference>
<dbReference type="PROSITE" id="PS50262">
    <property type="entry name" value="G_PROTEIN_RECEP_F1_2"/>
    <property type="match status" value="1"/>
</dbReference>
<dbReference type="GO" id="GO:0005886">
    <property type="term" value="C:plasma membrane"/>
    <property type="evidence" value="ECO:0007669"/>
    <property type="project" value="TreeGrafter"/>
</dbReference>
<protein>
    <submittedName>
        <fullName evidence="12">Cholecystokinin receptor</fullName>
    </submittedName>
</protein>
<dbReference type="Proteomes" id="UP000027135">
    <property type="component" value="Unassembled WGS sequence"/>
</dbReference>
<organism evidence="12 13">
    <name type="scientific">Zootermopsis nevadensis</name>
    <name type="common">Dampwood termite</name>
    <dbReference type="NCBI Taxonomy" id="136037"/>
    <lineage>
        <taxon>Eukaryota</taxon>
        <taxon>Metazoa</taxon>
        <taxon>Ecdysozoa</taxon>
        <taxon>Arthropoda</taxon>
        <taxon>Hexapoda</taxon>
        <taxon>Insecta</taxon>
        <taxon>Pterygota</taxon>
        <taxon>Neoptera</taxon>
        <taxon>Polyneoptera</taxon>
        <taxon>Dictyoptera</taxon>
        <taxon>Blattodea</taxon>
        <taxon>Blattoidea</taxon>
        <taxon>Termitoidae</taxon>
        <taxon>Termopsidae</taxon>
        <taxon>Zootermopsis</taxon>
    </lineage>
</organism>
<dbReference type="PANTHER" id="PTHR45695">
    <property type="entry name" value="LEUCOKININ RECEPTOR-RELATED"/>
    <property type="match status" value="1"/>
</dbReference>
<feature type="compositionally biased region" description="Polar residues" evidence="9">
    <location>
        <begin position="195"/>
        <end position="208"/>
    </location>
</feature>
<dbReference type="InterPro" id="IPR000276">
    <property type="entry name" value="GPCR_Rhodpsn"/>
</dbReference>
<feature type="transmembrane region" description="Helical" evidence="10">
    <location>
        <begin position="80"/>
        <end position="98"/>
    </location>
</feature>
<dbReference type="Gene3D" id="1.20.1070.10">
    <property type="entry name" value="Rhodopsin 7-helix transmembrane proteins"/>
    <property type="match status" value="1"/>
</dbReference>
<gene>
    <name evidence="12" type="ORF">L798_06340</name>
</gene>
<dbReference type="GO" id="GO:0004930">
    <property type="term" value="F:G protein-coupled receptor activity"/>
    <property type="evidence" value="ECO:0007669"/>
    <property type="project" value="UniProtKB-KW"/>
</dbReference>
<evidence type="ECO:0000313" key="12">
    <source>
        <dbReference type="EMBL" id="KDR19106.1"/>
    </source>
</evidence>
<keyword evidence="5" id="KW-0297">G-protein coupled receptor</keyword>
<dbReference type="InterPro" id="IPR017452">
    <property type="entry name" value="GPCR_Rhodpsn_7TM"/>
</dbReference>
<evidence type="ECO:0000256" key="3">
    <source>
        <dbReference type="ARBA" id="ARBA00022692"/>
    </source>
</evidence>
<comment type="subcellular location">
    <subcellularLocation>
        <location evidence="1">Membrane</location>
        <topology evidence="1">Multi-pass membrane protein</topology>
    </subcellularLocation>
</comment>
<dbReference type="PRINTS" id="PR00237">
    <property type="entry name" value="GPCRRHODOPSN"/>
</dbReference>
<evidence type="ECO:0000256" key="8">
    <source>
        <dbReference type="ARBA" id="ARBA00023224"/>
    </source>
</evidence>
<sequence length="228" mass="25719">MVVCYTYVIRELWRSTRSMQVLTNSVSMKSKLHNGSAEGTSGQFHISNGATTCRTALMNRVGRKHRGDDARKARKQVIKMLILVVVLFLVCWGLPIIMEVIIKFNLHSFTPTMYTLRVTFNLLPFIHACMNPFIYSFMSKNFRRSLQRQLEKLGCRKRRRSGSDVMTGHGSYSRASRIQRGTTTVQGLRHKPGRASTSSSTTNCLTDLTKPTDTEQALLTLHSATSAV</sequence>
<keyword evidence="4 10" id="KW-1133">Transmembrane helix</keyword>
<reference evidence="12 13" key="1">
    <citation type="journal article" date="2014" name="Nat. Commun.">
        <title>Molecular traces of alternative social organization in a termite genome.</title>
        <authorList>
            <person name="Terrapon N."/>
            <person name="Li C."/>
            <person name="Robertson H.M."/>
            <person name="Ji L."/>
            <person name="Meng X."/>
            <person name="Booth W."/>
            <person name="Chen Z."/>
            <person name="Childers C.P."/>
            <person name="Glastad K.M."/>
            <person name="Gokhale K."/>
            <person name="Gowin J."/>
            <person name="Gronenberg W."/>
            <person name="Hermansen R.A."/>
            <person name="Hu H."/>
            <person name="Hunt B.G."/>
            <person name="Huylmans A.K."/>
            <person name="Khalil S.M."/>
            <person name="Mitchell R.D."/>
            <person name="Munoz-Torres M.C."/>
            <person name="Mustard J.A."/>
            <person name="Pan H."/>
            <person name="Reese J.T."/>
            <person name="Scharf M.E."/>
            <person name="Sun F."/>
            <person name="Vogel H."/>
            <person name="Xiao J."/>
            <person name="Yang W."/>
            <person name="Yang Z."/>
            <person name="Yang Z."/>
            <person name="Zhou J."/>
            <person name="Zhu J."/>
            <person name="Brent C.S."/>
            <person name="Elsik C.G."/>
            <person name="Goodisman M.A."/>
            <person name="Liberles D.A."/>
            <person name="Roe R.M."/>
            <person name="Vargo E.L."/>
            <person name="Vilcinskas A."/>
            <person name="Wang J."/>
            <person name="Bornberg-Bauer E."/>
            <person name="Korb J."/>
            <person name="Zhang G."/>
            <person name="Liebig J."/>
        </authorList>
    </citation>
    <scope>NUCLEOTIDE SEQUENCE [LARGE SCALE GENOMIC DNA]</scope>
    <source>
        <tissue evidence="12">Whole organism</tissue>
    </source>
</reference>
<evidence type="ECO:0000256" key="10">
    <source>
        <dbReference type="SAM" id="Phobius"/>
    </source>
</evidence>
<keyword evidence="8" id="KW-0807">Transducer</keyword>
<proteinExistence type="inferred from homology"/>
<name>A0A067R704_ZOONE</name>
<dbReference type="eggNOG" id="KOG3656">
    <property type="taxonomic scope" value="Eukaryota"/>
</dbReference>
<keyword evidence="6 10" id="KW-0472">Membrane</keyword>
<evidence type="ECO:0000313" key="13">
    <source>
        <dbReference type="Proteomes" id="UP000027135"/>
    </source>
</evidence>
<dbReference type="SUPFAM" id="SSF81321">
    <property type="entry name" value="Family A G protein-coupled receptor-like"/>
    <property type="match status" value="1"/>
</dbReference>
<dbReference type="Pfam" id="PF00001">
    <property type="entry name" value="7tm_1"/>
    <property type="match status" value="1"/>
</dbReference>
<evidence type="ECO:0000256" key="1">
    <source>
        <dbReference type="ARBA" id="ARBA00004141"/>
    </source>
</evidence>
<evidence type="ECO:0000256" key="6">
    <source>
        <dbReference type="ARBA" id="ARBA00023136"/>
    </source>
</evidence>
<feature type="domain" description="G-protein coupled receptors family 1 profile" evidence="11">
    <location>
        <begin position="1"/>
        <end position="135"/>
    </location>
</feature>
<accession>A0A067R704</accession>
<dbReference type="PANTHER" id="PTHR45695:SF9">
    <property type="entry name" value="LEUCOKININ RECEPTOR"/>
    <property type="match status" value="1"/>
</dbReference>
<evidence type="ECO:0000259" key="11">
    <source>
        <dbReference type="PROSITE" id="PS50262"/>
    </source>
</evidence>
<evidence type="ECO:0000256" key="4">
    <source>
        <dbReference type="ARBA" id="ARBA00022989"/>
    </source>
</evidence>
<dbReference type="OMA" id="TAICCEI"/>
<feature type="transmembrane region" description="Helical" evidence="10">
    <location>
        <begin position="118"/>
        <end position="138"/>
    </location>
</feature>
<evidence type="ECO:0000256" key="2">
    <source>
        <dbReference type="ARBA" id="ARBA00010663"/>
    </source>
</evidence>
<evidence type="ECO:0000256" key="5">
    <source>
        <dbReference type="ARBA" id="ARBA00023040"/>
    </source>
</evidence>
<dbReference type="AlphaFoldDB" id="A0A067R704"/>
<keyword evidence="13" id="KW-1185">Reference proteome</keyword>
<feature type="region of interest" description="Disordered" evidence="9">
    <location>
        <begin position="180"/>
        <end position="208"/>
    </location>
</feature>
<evidence type="ECO:0000256" key="9">
    <source>
        <dbReference type="SAM" id="MobiDB-lite"/>
    </source>
</evidence>
<keyword evidence="7 12" id="KW-0675">Receptor</keyword>